<evidence type="ECO:0000313" key="2">
    <source>
        <dbReference type="EMBL" id="MCD8742149.1"/>
    </source>
</evidence>
<feature type="transmembrane region" description="Helical" evidence="1">
    <location>
        <begin position="20"/>
        <end position="40"/>
    </location>
</feature>
<comment type="caution">
    <text evidence="2">The sequence shown here is derived from an EMBL/GenBank/DDBJ whole genome shotgun (WGS) entry which is preliminary data.</text>
</comment>
<feature type="transmembrane region" description="Helical" evidence="1">
    <location>
        <begin position="109"/>
        <end position="130"/>
    </location>
</feature>
<feature type="transmembrane region" description="Helical" evidence="1">
    <location>
        <begin position="186"/>
        <end position="205"/>
    </location>
</feature>
<dbReference type="RefSeq" id="WP_232178708.1">
    <property type="nucleotide sequence ID" value="NZ_JAJPWV010000005.1"/>
</dbReference>
<feature type="transmembrane region" description="Helical" evidence="1">
    <location>
        <begin position="71"/>
        <end position="88"/>
    </location>
</feature>
<keyword evidence="3" id="KW-1185">Reference proteome</keyword>
<name>A0ABS8U870_9SPHI</name>
<evidence type="ECO:0000313" key="3">
    <source>
        <dbReference type="Proteomes" id="UP001199919"/>
    </source>
</evidence>
<feature type="transmembrane region" description="Helical" evidence="1">
    <location>
        <begin position="250"/>
        <end position="275"/>
    </location>
</feature>
<feature type="transmembrane region" description="Helical" evidence="1">
    <location>
        <begin position="150"/>
        <end position="179"/>
    </location>
</feature>
<keyword evidence="1" id="KW-1133">Transmembrane helix</keyword>
<reference evidence="2 3" key="1">
    <citation type="submission" date="2021-12" db="EMBL/GenBank/DDBJ databases">
        <title>Mucilaginibacter roseus genome.</title>
        <authorList>
            <person name="Ferreira J.R."/>
            <person name="Newman J.D."/>
        </authorList>
    </citation>
    <scope>NUCLEOTIDE SEQUENCE [LARGE SCALE GENOMIC DNA]</scope>
    <source>
        <strain evidence="2 3">LMG 28454</strain>
    </source>
</reference>
<evidence type="ECO:0000256" key="1">
    <source>
        <dbReference type="SAM" id="Phobius"/>
    </source>
</evidence>
<gene>
    <name evidence="2" type="ORF">LT679_16175</name>
</gene>
<proteinExistence type="predicted"/>
<keyword evidence="1" id="KW-0472">Membrane</keyword>
<keyword evidence="1" id="KW-0812">Transmembrane</keyword>
<protein>
    <submittedName>
        <fullName evidence="2">DoxX family protein</fullName>
    </submittedName>
</protein>
<accession>A0ABS8U870</accession>
<organism evidence="2 3">
    <name type="scientific">Mucilaginibacter roseus</name>
    <dbReference type="NCBI Taxonomy" id="1528868"/>
    <lineage>
        <taxon>Bacteria</taxon>
        <taxon>Pseudomonadati</taxon>
        <taxon>Bacteroidota</taxon>
        <taxon>Sphingobacteriia</taxon>
        <taxon>Sphingobacteriales</taxon>
        <taxon>Sphingobacteriaceae</taxon>
        <taxon>Mucilaginibacter</taxon>
    </lineage>
</organism>
<dbReference type="EMBL" id="JAJPWV010000005">
    <property type="protein sequence ID" value="MCD8742149.1"/>
    <property type="molecule type" value="Genomic_DNA"/>
</dbReference>
<sequence>MSTGNLNNERHWTLTERNVFRFVLIYFLLQALPISIGYWARLFSINWFSPDYQDIFNLTRFYPSFFGEDSFVNWLVIAIIALAGAFALKKRFEKFTDADYDRLYYWLRVIVRYRLAIAVIGYGIIKVWPLQAPFPSISNLNTSYGDFNNWKVFSLSLGVVPSYETFLGLFEVLAGLLLFFRRTASIGAIIILVFTGNVFISNLAYEGGEYVYSFYILSFALFVLAQDALRIHRLIALEQPTSPVHFKPHFAGKLATVRVVSKILVVLLFVVIYGFKASDGYKNDPYQFPKSTGLSNSAGFYNVREFRLNQKEHPYSATDPVRWRDVVFEKWATISIRSNRPVVLQTSNYERTSRNDDERDYELAGSGGRHYYSYTVDTVQHLLHLQNKNRHYAGEKLTLNYSWLSDSTLALSGRATNQDSIYVVLDRVSKKYLLLQDRREKIKL</sequence>
<dbReference type="Proteomes" id="UP001199919">
    <property type="component" value="Unassembled WGS sequence"/>
</dbReference>